<evidence type="ECO:0008006" key="3">
    <source>
        <dbReference type="Google" id="ProtNLM"/>
    </source>
</evidence>
<evidence type="ECO:0000313" key="1">
    <source>
        <dbReference type="EMBL" id="SDZ42619.1"/>
    </source>
</evidence>
<protein>
    <recommendedName>
        <fullName evidence="3">Alpha/beta hydrolase family protein</fullName>
    </recommendedName>
</protein>
<keyword evidence="2" id="KW-1185">Reference proteome</keyword>
<dbReference type="AlphaFoldDB" id="A0A1H3SZV1"/>
<dbReference type="SUPFAM" id="SSF53474">
    <property type="entry name" value="alpha/beta-Hydrolases"/>
    <property type="match status" value="1"/>
</dbReference>
<proteinExistence type="predicted"/>
<organism evidence="1 2">
    <name type="scientific">Evansella caseinilytica</name>
    <dbReference type="NCBI Taxonomy" id="1503961"/>
    <lineage>
        <taxon>Bacteria</taxon>
        <taxon>Bacillati</taxon>
        <taxon>Bacillota</taxon>
        <taxon>Bacilli</taxon>
        <taxon>Bacillales</taxon>
        <taxon>Bacillaceae</taxon>
        <taxon>Evansella</taxon>
    </lineage>
</organism>
<sequence>MLTSLSEKQFAEDVQTVIDSILVKKSYANYVFTAKSIGTIALSQLLANRHYKDAKAIWLTPLLQRSDVYDGLLNCRHQGMCFIGDEDPCYIEEKLHPLKLNQKLTLHLIPGANHSLDQHHHAVDSIDILKDVIGKIDDFL</sequence>
<evidence type="ECO:0000313" key="2">
    <source>
        <dbReference type="Proteomes" id="UP000198935"/>
    </source>
</evidence>
<accession>A0A1H3SZV1</accession>
<dbReference type="Proteomes" id="UP000198935">
    <property type="component" value="Unassembled WGS sequence"/>
</dbReference>
<reference evidence="2" key="1">
    <citation type="submission" date="2016-10" db="EMBL/GenBank/DDBJ databases">
        <authorList>
            <person name="Varghese N."/>
            <person name="Submissions S."/>
        </authorList>
    </citation>
    <scope>NUCLEOTIDE SEQUENCE [LARGE SCALE GENOMIC DNA]</scope>
    <source>
        <strain evidence="2">SP</strain>
    </source>
</reference>
<dbReference type="InterPro" id="IPR029058">
    <property type="entry name" value="AB_hydrolase_fold"/>
</dbReference>
<gene>
    <name evidence="1" type="ORF">SAMN05421736_112108</name>
</gene>
<dbReference type="Gene3D" id="3.40.50.1820">
    <property type="entry name" value="alpha/beta hydrolase"/>
    <property type="match status" value="1"/>
</dbReference>
<dbReference type="EMBL" id="FNPI01000012">
    <property type="protein sequence ID" value="SDZ42619.1"/>
    <property type="molecule type" value="Genomic_DNA"/>
</dbReference>
<name>A0A1H3SZV1_9BACI</name>